<dbReference type="InterPro" id="IPR006665">
    <property type="entry name" value="OmpA-like"/>
</dbReference>
<protein>
    <submittedName>
        <fullName evidence="6">Outer membrane protein OmpA</fullName>
    </submittedName>
</protein>
<dbReference type="PANTHER" id="PTHR30329">
    <property type="entry name" value="STATOR ELEMENT OF FLAGELLAR MOTOR COMPLEX"/>
    <property type="match status" value="1"/>
</dbReference>
<comment type="subcellular location">
    <subcellularLocation>
        <location evidence="1">Cell outer membrane</location>
    </subcellularLocation>
</comment>
<dbReference type="CDD" id="cd07185">
    <property type="entry name" value="OmpA_C-like"/>
    <property type="match status" value="1"/>
</dbReference>
<keyword evidence="2 3" id="KW-0472">Membrane</keyword>
<accession>A0A1H1K8J0</accession>
<evidence type="ECO:0000256" key="3">
    <source>
        <dbReference type="PROSITE-ProRule" id="PRU00473"/>
    </source>
</evidence>
<name>A0A1H1K8J0_9BURK</name>
<dbReference type="Gene3D" id="3.30.1330.60">
    <property type="entry name" value="OmpA-like domain"/>
    <property type="match status" value="1"/>
</dbReference>
<dbReference type="GO" id="GO:0009279">
    <property type="term" value="C:cell outer membrane"/>
    <property type="evidence" value="ECO:0007669"/>
    <property type="project" value="UniProtKB-SubCell"/>
</dbReference>
<feature type="domain" description="OmpA-like" evidence="5">
    <location>
        <begin position="438"/>
        <end position="556"/>
    </location>
</feature>
<dbReference type="PANTHER" id="PTHR30329:SF20">
    <property type="entry name" value="EXPORTED PROTEIN"/>
    <property type="match status" value="1"/>
</dbReference>
<proteinExistence type="predicted"/>
<dbReference type="Pfam" id="PF00691">
    <property type="entry name" value="OmpA"/>
    <property type="match status" value="1"/>
</dbReference>
<keyword evidence="7" id="KW-1185">Reference proteome</keyword>
<dbReference type="AlphaFoldDB" id="A0A1H1K8J0"/>
<evidence type="ECO:0000259" key="5">
    <source>
        <dbReference type="PROSITE" id="PS51123"/>
    </source>
</evidence>
<keyword evidence="4" id="KW-1133">Transmembrane helix</keyword>
<feature type="transmembrane region" description="Helical" evidence="4">
    <location>
        <begin position="6"/>
        <end position="26"/>
    </location>
</feature>
<sequence>MISGNSYRAALIWIAVSVVGLIWLCLPLALQPSWLVVLSLVLLTGVGAAVLPAYGRSHPTHEDQDFQLGNVRQLSIVLVVGPHAGALFARDGQTSALRRNGDALWLRVRSPQQLSSVLATVMESHQRPPDAVLMPVVPDGECDDAVIRREFSRWKHQIDACIGPRAFVLPCYIAIYAYLGSNSDRAVEPVWFGDAMSISTMQPATATARQHVQALRQQLDQAWLAVAHPERASRAGLGHAVFDWLEDEALLSILSSLANTAPFSLRGLLLADIGHPPMRPGAWTRWLTGKTALRPLLTRPRAQPKPLSLPLLTTIARNDRFRVSKSEWARSYSGSLHALAASAVVLMVSIGVSAWSNSRLVTRVADDLEAYTHIPTARADTKRERFESLRRQSAELARYASNGVPTGLGWGLYRGKQLQVALERVTATSHSPTIAAHSPPLAVTIDSLLLFDSGKTTLKSGAEPRLHTVLDLIRANPDKRILIAGHTDNVGASVANHKLSEARARAIRDWFVNTATLPVTRFAIQGYGDTRPIAGNETSQGREMNRRVEITVVPDSGTH</sequence>
<dbReference type="SUPFAM" id="SSF103088">
    <property type="entry name" value="OmpA-like"/>
    <property type="match status" value="1"/>
</dbReference>
<dbReference type="RefSeq" id="WP_090810692.1">
    <property type="nucleotide sequence ID" value="NZ_FNKX01000003.1"/>
</dbReference>
<evidence type="ECO:0000256" key="2">
    <source>
        <dbReference type="ARBA" id="ARBA00023136"/>
    </source>
</evidence>
<reference evidence="7" key="1">
    <citation type="submission" date="2016-10" db="EMBL/GenBank/DDBJ databases">
        <authorList>
            <person name="Varghese N."/>
            <person name="Submissions S."/>
        </authorList>
    </citation>
    <scope>NUCLEOTIDE SEQUENCE [LARGE SCALE GENOMIC DNA]</scope>
    <source>
        <strain evidence="7">DUS833</strain>
    </source>
</reference>
<dbReference type="Proteomes" id="UP000199365">
    <property type="component" value="Unassembled WGS sequence"/>
</dbReference>
<dbReference type="STRING" id="157910.SAMN05445850_6592"/>
<dbReference type="PRINTS" id="PR01021">
    <property type="entry name" value="OMPADOMAIN"/>
</dbReference>
<evidence type="ECO:0000313" key="6">
    <source>
        <dbReference type="EMBL" id="SDR58601.1"/>
    </source>
</evidence>
<dbReference type="InterPro" id="IPR050330">
    <property type="entry name" value="Bact_OuterMem_StrucFunc"/>
</dbReference>
<keyword evidence="4" id="KW-0812">Transmembrane</keyword>
<dbReference type="EMBL" id="FNKX01000003">
    <property type="protein sequence ID" value="SDR58601.1"/>
    <property type="molecule type" value="Genomic_DNA"/>
</dbReference>
<dbReference type="PROSITE" id="PS51123">
    <property type="entry name" value="OMPA_2"/>
    <property type="match status" value="1"/>
</dbReference>
<evidence type="ECO:0000256" key="4">
    <source>
        <dbReference type="SAM" id="Phobius"/>
    </source>
</evidence>
<organism evidence="6 7">
    <name type="scientific">Paraburkholderia tuberum</name>
    <dbReference type="NCBI Taxonomy" id="157910"/>
    <lineage>
        <taxon>Bacteria</taxon>
        <taxon>Pseudomonadati</taxon>
        <taxon>Pseudomonadota</taxon>
        <taxon>Betaproteobacteria</taxon>
        <taxon>Burkholderiales</taxon>
        <taxon>Burkholderiaceae</taxon>
        <taxon>Paraburkholderia</taxon>
    </lineage>
</organism>
<gene>
    <name evidence="6" type="ORF">SAMN05445850_6592</name>
</gene>
<dbReference type="InterPro" id="IPR006664">
    <property type="entry name" value="OMP_bac"/>
</dbReference>
<feature type="transmembrane region" description="Helical" evidence="4">
    <location>
        <begin position="33"/>
        <end position="51"/>
    </location>
</feature>
<dbReference type="InterPro" id="IPR036737">
    <property type="entry name" value="OmpA-like_sf"/>
</dbReference>
<evidence type="ECO:0000256" key="1">
    <source>
        <dbReference type="ARBA" id="ARBA00004442"/>
    </source>
</evidence>
<evidence type="ECO:0000313" key="7">
    <source>
        <dbReference type="Proteomes" id="UP000199365"/>
    </source>
</evidence>